<reference evidence="6 7" key="1">
    <citation type="journal article" date="2021" name="Nat. Commun.">
        <title>Incipient diploidization of the medicinal plant Perilla within 10,000 years.</title>
        <authorList>
            <person name="Zhang Y."/>
            <person name="Shen Q."/>
            <person name="Leng L."/>
            <person name="Zhang D."/>
            <person name="Chen S."/>
            <person name="Shi Y."/>
            <person name="Ning Z."/>
            <person name="Chen S."/>
        </authorList>
    </citation>
    <scope>NUCLEOTIDE SEQUENCE [LARGE SCALE GENOMIC DNA]</scope>
    <source>
        <strain evidence="7">cv. PC099</strain>
    </source>
</reference>
<dbReference type="InterPro" id="IPR006564">
    <property type="entry name" value="Znf_PMZ"/>
</dbReference>
<protein>
    <recommendedName>
        <fullName evidence="5">SWIM-type domain-containing protein</fullName>
    </recommendedName>
</protein>
<dbReference type="PANTHER" id="PTHR47718:SF17">
    <property type="entry name" value="PROTEIN FAR1-RELATED SEQUENCE 5-LIKE"/>
    <property type="match status" value="1"/>
</dbReference>
<evidence type="ECO:0000259" key="5">
    <source>
        <dbReference type="PROSITE" id="PS50966"/>
    </source>
</evidence>
<dbReference type="EMBL" id="SDAM02004710">
    <property type="protein sequence ID" value="KAH6820057.1"/>
    <property type="molecule type" value="Genomic_DNA"/>
</dbReference>
<evidence type="ECO:0000256" key="3">
    <source>
        <dbReference type="ARBA" id="ARBA00022833"/>
    </source>
</evidence>
<dbReference type="Proteomes" id="UP001190926">
    <property type="component" value="Unassembled WGS sequence"/>
</dbReference>
<comment type="caution">
    <text evidence="6">The sequence shown here is derived from an EMBL/GenBank/DDBJ whole genome shotgun (WGS) entry which is preliminary data.</text>
</comment>
<organism evidence="6 7">
    <name type="scientific">Perilla frutescens var. hirtella</name>
    <name type="common">Perilla citriodora</name>
    <name type="synonym">Perilla setoyensis</name>
    <dbReference type="NCBI Taxonomy" id="608512"/>
    <lineage>
        <taxon>Eukaryota</taxon>
        <taxon>Viridiplantae</taxon>
        <taxon>Streptophyta</taxon>
        <taxon>Embryophyta</taxon>
        <taxon>Tracheophyta</taxon>
        <taxon>Spermatophyta</taxon>
        <taxon>Magnoliopsida</taxon>
        <taxon>eudicotyledons</taxon>
        <taxon>Gunneridae</taxon>
        <taxon>Pentapetalae</taxon>
        <taxon>asterids</taxon>
        <taxon>lamiids</taxon>
        <taxon>Lamiales</taxon>
        <taxon>Lamiaceae</taxon>
        <taxon>Nepetoideae</taxon>
        <taxon>Elsholtzieae</taxon>
        <taxon>Perilla</taxon>
    </lineage>
</organism>
<dbReference type="SMART" id="SM00575">
    <property type="entry name" value="ZnF_PMZ"/>
    <property type="match status" value="1"/>
</dbReference>
<evidence type="ECO:0000256" key="1">
    <source>
        <dbReference type="ARBA" id="ARBA00022723"/>
    </source>
</evidence>
<keyword evidence="2 4" id="KW-0863">Zinc-finger</keyword>
<dbReference type="InterPro" id="IPR018289">
    <property type="entry name" value="MULE_transposase_dom"/>
</dbReference>
<proteinExistence type="predicted"/>
<feature type="domain" description="SWIM-type" evidence="5">
    <location>
        <begin position="592"/>
        <end position="628"/>
    </location>
</feature>
<evidence type="ECO:0000256" key="2">
    <source>
        <dbReference type="ARBA" id="ARBA00022771"/>
    </source>
</evidence>
<gene>
    <name evidence="6" type="ORF">C2S53_013631</name>
</gene>
<dbReference type="InterPro" id="IPR007527">
    <property type="entry name" value="Znf_SWIM"/>
</dbReference>
<name>A0AAD4IRL8_PERFH</name>
<dbReference type="GO" id="GO:0008270">
    <property type="term" value="F:zinc ion binding"/>
    <property type="evidence" value="ECO:0007669"/>
    <property type="project" value="UniProtKB-KW"/>
</dbReference>
<evidence type="ECO:0000313" key="7">
    <source>
        <dbReference type="Proteomes" id="UP001190926"/>
    </source>
</evidence>
<evidence type="ECO:0000256" key="4">
    <source>
        <dbReference type="PROSITE-ProRule" id="PRU00325"/>
    </source>
</evidence>
<dbReference type="PANTHER" id="PTHR47718">
    <property type="entry name" value="OS01G0519700 PROTEIN"/>
    <property type="match status" value="1"/>
</dbReference>
<dbReference type="Pfam" id="PF03101">
    <property type="entry name" value="FAR1"/>
    <property type="match status" value="1"/>
</dbReference>
<sequence>MDDLGKVTTVPSYGISVNSGRETTYIVILDNEDNIEDVETTSINENESVMLQIENIVILDNEDNIEDVETTSINENESVMLQIESDSFDVRGCLLGLKRKKIDDTYDLYCSHALENGLSVRKSTTRTENGCVVEKYFLCSCEETKKPNTSSLRKVYVTRTGCKAYLRAKINSDGLYEIIEHNLMHNHTLTRREWSHMHRSHRSINCENGAVIEGMLTSGIRAIDSFRYMAHDAGEEDCVGHTLKDHLNYVNRLKMSIIEGGDAQTLIDEMHAQGVENKDFFFRVKLDDEGRLSNVFWRDAMMKEDYMIYGDVVVFDTTYRTNKYNLICAPFIGINNHWKNVMFGCAFISDERIESFVWLFEVFKKSMEGKSPVSIFTDQDLAIGTAIEQSFLDTRHRLCLWHLYQNAISRFGNLKANKSFINEFQKCLSGCTNREEFEHCWSSMISTYHLEDNLWFSRLYLLKEKWCTGLNKDFFSAGILSSQRSESTNSVIGFNARKSTSLTEFYDIFKRTVQSWRRNEASDEFQCSRAQPTSFMSLTGLLKHALEVYTLTLFNDFEAEFLKCISLNCELIHSDERLRFYNVKDDGDITVHNVSFSDVDKFIVCSCKRFEACGFLCCHILRILHMHSIVEIPELYINKRWTKMVKAHLWDKFGSGSEQPDQNTDSIS</sequence>
<keyword evidence="7" id="KW-1185">Reference proteome</keyword>
<dbReference type="AlphaFoldDB" id="A0AAD4IRL8"/>
<dbReference type="Pfam" id="PF04434">
    <property type="entry name" value="SWIM"/>
    <property type="match status" value="1"/>
</dbReference>
<accession>A0AAD4IRL8</accession>
<keyword evidence="1" id="KW-0479">Metal-binding</keyword>
<keyword evidence="3" id="KW-0862">Zinc</keyword>
<dbReference type="Pfam" id="PF10551">
    <property type="entry name" value="MULE"/>
    <property type="match status" value="1"/>
</dbReference>
<evidence type="ECO:0000313" key="6">
    <source>
        <dbReference type="EMBL" id="KAH6820057.1"/>
    </source>
</evidence>
<dbReference type="PROSITE" id="PS50966">
    <property type="entry name" value="ZF_SWIM"/>
    <property type="match status" value="1"/>
</dbReference>
<dbReference type="InterPro" id="IPR004330">
    <property type="entry name" value="FAR1_DNA_bnd_dom"/>
</dbReference>